<dbReference type="Pfam" id="PF07679">
    <property type="entry name" value="I-set"/>
    <property type="match status" value="1"/>
</dbReference>
<comment type="caution">
    <text evidence="2">The sequence shown here is derived from an EMBL/GenBank/DDBJ whole genome shotgun (WGS) entry which is preliminary data.</text>
</comment>
<name>A0A9J6FJE7_HAELO</name>
<sequence>MSLSLSLADKPQVSLAWGNRVNRSSIVQGTDVYFECEVDANPRLVEVSWRFEGHELASRLTNFIVSNQSLALRGVQGDNSGHYSCVAANAEGTAESNRVFLKVQREYNDLRFYLTVKIKHRRCE</sequence>
<gene>
    <name evidence="2" type="ORF">HPB48_014959</name>
</gene>
<dbReference type="OrthoDB" id="6514419at2759"/>
<dbReference type="InterPro" id="IPR003598">
    <property type="entry name" value="Ig_sub2"/>
</dbReference>
<dbReference type="SMART" id="SM00409">
    <property type="entry name" value="IG"/>
    <property type="match status" value="1"/>
</dbReference>
<dbReference type="Proteomes" id="UP000821853">
    <property type="component" value="Chromosome 1"/>
</dbReference>
<dbReference type="OMA" id="YPIENNQ"/>
<evidence type="ECO:0000259" key="1">
    <source>
        <dbReference type="PROSITE" id="PS50835"/>
    </source>
</evidence>
<evidence type="ECO:0000313" key="2">
    <source>
        <dbReference type="EMBL" id="KAH9362020.1"/>
    </source>
</evidence>
<organism evidence="2 3">
    <name type="scientific">Haemaphysalis longicornis</name>
    <name type="common">Bush tick</name>
    <dbReference type="NCBI Taxonomy" id="44386"/>
    <lineage>
        <taxon>Eukaryota</taxon>
        <taxon>Metazoa</taxon>
        <taxon>Ecdysozoa</taxon>
        <taxon>Arthropoda</taxon>
        <taxon>Chelicerata</taxon>
        <taxon>Arachnida</taxon>
        <taxon>Acari</taxon>
        <taxon>Parasitiformes</taxon>
        <taxon>Ixodida</taxon>
        <taxon>Ixodoidea</taxon>
        <taxon>Ixodidae</taxon>
        <taxon>Haemaphysalinae</taxon>
        <taxon>Haemaphysalis</taxon>
    </lineage>
</organism>
<dbReference type="VEuPathDB" id="VectorBase:HLOH_044190"/>
<evidence type="ECO:0000313" key="3">
    <source>
        <dbReference type="Proteomes" id="UP000821853"/>
    </source>
</evidence>
<accession>A0A9J6FJE7</accession>
<dbReference type="InterPro" id="IPR007110">
    <property type="entry name" value="Ig-like_dom"/>
</dbReference>
<dbReference type="SUPFAM" id="SSF48726">
    <property type="entry name" value="Immunoglobulin"/>
    <property type="match status" value="1"/>
</dbReference>
<feature type="domain" description="Ig-like" evidence="1">
    <location>
        <begin position="11"/>
        <end position="100"/>
    </location>
</feature>
<keyword evidence="3" id="KW-1185">Reference proteome</keyword>
<dbReference type="PROSITE" id="PS50835">
    <property type="entry name" value="IG_LIKE"/>
    <property type="match status" value="1"/>
</dbReference>
<dbReference type="EMBL" id="JABSTR010000001">
    <property type="protein sequence ID" value="KAH9362020.1"/>
    <property type="molecule type" value="Genomic_DNA"/>
</dbReference>
<dbReference type="InterPro" id="IPR003599">
    <property type="entry name" value="Ig_sub"/>
</dbReference>
<reference evidence="2 3" key="1">
    <citation type="journal article" date="2020" name="Cell">
        <title>Large-Scale Comparative Analyses of Tick Genomes Elucidate Their Genetic Diversity and Vector Capacities.</title>
        <authorList>
            <consortium name="Tick Genome and Microbiome Consortium (TIGMIC)"/>
            <person name="Jia N."/>
            <person name="Wang J."/>
            <person name="Shi W."/>
            <person name="Du L."/>
            <person name="Sun Y."/>
            <person name="Zhan W."/>
            <person name="Jiang J.F."/>
            <person name="Wang Q."/>
            <person name="Zhang B."/>
            <person name="Ji P."/>
            <person name="Bell-Sakyi L."/>
            <person name="Cui X.M."/>
            <person name="Yuan T.T."/>
            <person name="Jiang B.G."/>
            <person name="Yang W.F."/>
            <person name="Lam T.T."/>
            <person name="Chang Q.C."/>
            <person name="Ding S.J."/>
            <person name="Wang X.J."/>
            <person name="Zhu J.G."/>
            <person name="Ruan X.D."/>
            <person name="Zhao L."/>
            <person name="Wei J.T."/>
            <person name="Ye R.Z."/>
            <person name="Que T.C."/>
            <person name="Du C.H."/>
            <person name="Zhou Y.H."/>
            <person name="Cheng J.X."/>
            <person name="Dai P.F."/>
            <person name="Guo W.B."/>
            <person name="Han X.H."/>
            <person name="Huang E.J."/>
            <person name="Li L.F."/>
            <person name="Wei W."/>
            <person name="Gao Y.C."/>
            <person name="Liu J.Z."/>
            <person name="Shao H.Z."/>
            <person name="Wang X."/>
            <person name="Wang C.C."/>
            <person name="Yang T.C."/>
            <person name="Huo Q.B."/>
            <person name="Li W."/>
            <person name="Chen H.Y."/>
            <person name="Chen S.E."/>
            <person name="Zhou L.G."/>
            <person name="Ni X.B."/>
            <person name="Tian J.H."/>
            <person name="Sheng Y."/>
            <person name="Liu T."/>
            <person name="Pan Y.S."/>
            <person name="Xia L.Y."/>
            <person name="Li J."/>
            <person name="Zhao F."/>
            <person name="Cao W.C."/>
        </authorList>
    </citation>
    <scope>NUCLEOTIDE SEQUENCE [LARGE SCALE GENOMIC DNA]</scope>
    <source>
        <strain evidence="2">HaeL-2018</strain>
    </source>
</reference>
<dbReference type="PANTHER" id="PTHR23278:SF19">
    <property type="entry name" value="OBSCURIN"/>
    <property type="match status" value="1"/>
</dbReference>
<dbReference type="Gene3D" id="2.60.40.10">
    <property type="entry name" value="Immunoglobulins"/>
    <property type="match status" value="1"/>
</dbReference>
<dbReference type="InterPro" id="IPR013783">
    <property type="entry name" value="Ig-like_fold"/>
</dbReference>
<proteinExistence type="predicted"/>
<protein>
    <recommendedName>
        <fullName evidence="1">Ig-like domain-containing protein</fullName>
    </recommendedName>
</protein>
<dbReference type="SMART" id="SM00408">
    <property type="entry name" value="IGc2"/>
    <property type="match status" value="1"/>
</dbReference>
<dbReference type="InterPro" id="IPR013098">
    <property type="entry name" value="Ig_I-set"/>
</dbReference>
<dbReference type="AlphaFoldDB" id="A0A9J6FJE7"/>
<dbReference type="InterPro" id="IPR036179">
    <property type="entry name" value="Ig-like_dom_sf"/>
</dbReference>
<dbReference type="PANTHER" id="PTHR23278">
    <property type="entry name" value="SIDESTEP PROTEIN"/>
    <property type="match status" value="1"/>
</dbReference>